<dbReference type="AlphaFoldDB" id="A0A177B8U7"/>
<accession>A0A177B8U7</accession>
<protein>
    <submittedName>
        <fullName evidence="1">Uncharacterized protein</fullName>
    </submittedName>
</protein>
<keyword evidence="2" id="KW-1185">Reference proteome</keyword>
<name>A0A177B8U7_9BILA</name>
<dbReference type="Proteomes" id="UP000078046">
    <property type="component" value="Unassembled WGS sequence"/>
</dbReference>
<gene>
    <name evidence="1" type="ORF">A3Q56_01591</name>
</gene>
<proteinExistence type="predicted"/>
<sequence>MNIHSQTRDYLVDLNINNISRIFKKRDINLMKNKTKQYIKPKFELYAISPQNLTLPKITTFNENEAENKNESVDQTEKPLVACMDDRGCVTLTDTKIKKISQNLYFNKKQRYVQRAESYLSENFYKPPKNKNTIDTKHKDPESVITVKKVSFKENYDFSPKYSFSDPKQVRYVHHQKLYSQFPIWQKSKGVPSNRNSTNIDFKRYQQYYKDKMYLDESTIEELMQNIGIQCRSEIGVSDNKYSKRLNYKDKHGCIIKRIFKQPFSAVKVNPWNETKSLMKVNRCLNSSFNITAGLHSTGHSESMKRGT</sequence>
<evidence type="ECO:0000313" key="1">
    <source>
        <dbReference type="EMBL" id="OAF70665.1"/>
    </source>
</evidence>
<reference evidence="1 2" key="1">
    <citation type="submission" date="2016-04" db="EMBL/GenBank/DDBJ databases">
        <title>The genome of Intoshia linei affirms orthonectids as highly simplified spiralians.</title>
        <authorList>
            <person name="Mikhailov K.V."/>
            <person name="Slusarev G.S."/>
            <person name="Nikitin M.A."/>
            <person name="Logacheva M.D."/>
            <person name="Penin A."/>
            <person name="Aleoshin V."/>
            <person name="Panchin Y.V."/>
        </authorList>
    </citation>
    <scope>NUCLEOTIDE SEQUENCE [LARGE SCALE GENOMIC DNA]</scope>
    <source>
        <strain evidence="1">Intl2013</strain>
        <tissue evidence="1">Whole animal</tissue>
    </source>
</reference>
<dbReference type="EMBL" id="LWCA01000123">
    <property type="protein sequence ID" value="OAF70665.1"/>
    <property type="molecule type" value="Genomic_DNA"/>
</dbReference>
<comment type="caution">
    <text evidence="1">The sequence shown here is derived from an EMBL/GenBank/DDBJ whole genome shotgun (WGS) entry which is preliminary data.</text>
</comment>
<evidence type="ECO:0000313" key="2">
    <source>
        <dbReference type="Proteomes" id="UP000078046"/>
    </source>
</evidence>
<organism evidence="1 2">
    <name type="scientific">Intoshia linei</name>
    <dbReference type="NCBI Taxonomy" id="1819745"/>
    <lineage>
        <taxon>Eukaryota</taxon>
        <taxon>Metazoa</taxon>
        <taxon>Spiralia</taxon>
        <taxon>Lophotrochozoa</taxon>
        <taxon>Mesozoa</taxon>
        <taxon>Orthonectida</taxon>
        <taxon>Rhopaluridae</taxon>
        <taxon>Intoshia</taxon>
    </lineage>
</organism>